<sequence>MLPRNSCSHARPARPRLREIKFRWNRSASSCLKRDTGAFFTRDTGTIRARSCEPELHRLPSPTPSSSPRSQALRETQARPSTKLPPVLARALRRPTARAASHCIASAALVRRPSTHGTHARIRSASSSLAPLPQRDTGAALTETKRPLIPKATSILGPQIQSIHLRPLNSTLLTRDIDAGAAPESEINNALPDTGRNSPYRMPSSTSMYIVFASSAIREQRADEGTSAKHRLVPRGPQTYSSARPPSSKSGAR</sequence>
<dbReference type="EMBL" id="JARJCN010000016">
    <property type="protein sequence ID" value="KAJ7093263.1"/>
    <property type="molecule type" value="Genomic_DNA"/>
</dbReference>
<proteinExistence type="predicted"/>
<comment type="caution">
    <text evidence="2">The sequence shown here is derived from an EMBL/GenBank/DDBJ whole genome shotgun (WGS) entry which is preliminary data.</text>
</comment>
<reference evidence="2" key="1">
    <citation type="submission" date="2023-03" db="EMBL/GenBank/DDBJ databases">
        <title>Massive genome expansion in bonnet fungi (Mycena s.s.) driven by repeated elements and novel gene families across ecological guilds.</title>
        <authorList>
            <consortium name="Lawrence Berkeley National Laboratory"/>
            <person name="Harder C.B."/>
            <person name="Miyauchi S."/>
            <person name="Viragh M."/>
            <person name="Kuo A."/>
            <person name="Thoen E."/>
            <person name="Andreopoulos B."/>
            <person name="Lu D."/>
            <person name="Skrede I."/>
            <person name="Drula E."/>
            <person name="Henrissat B."/>
            <person name="Morin E."/>
            <person name="Kohler A."/>
            <person name="Barry K."/>
            <person name="LaButti K."/>
            <person name="Morin E."/>
            <person name="Salamov A."/>
            <person name="Lipzen A."/>
            <person name="Mereny Z."/>
            <person name="Hegedus B."/>
            <person name="Baldrian P."/>
            <person name="Stursova M."/>
            <person name="Weitz H."/>
            <person name="Taylor A."/>
            <person name="Grigoriev I.V."/>
            <person name="Nagy L.G."/>
            <person name="Martin F."/>
            <person name="Kauserud H."/>
        </authorList>
    </citation>
    <scope>NUCLEOTIDE SEQUENCE</scope>
    <source>
        <strain evidence="2">CBHHK173m</strain>
    </source>
</reference>
<feature type="region of interest" description="Disordered" evidence="1">
    <location>
        <begin position="220"/>
        <end position="253"/>
    </location>
</feature>
<dbReference type="Proteomes" id="UP001222325">
    <property type="component" value="Unassembled WGS sequence"/>
</dbReference>
<dbReference type="AlphaFoldDB" id="A0AAD6U9T5"/>
<keyword evidence="3" id="KW-1185">Reference proteome</keyword>
<organism evidence="2 3">
    <name type="scientific">Mycena belliarum</name>
    <dbReference type="NCBI Taxonomy" id="1033014"/>
    <lineage>
        <taxon>Eukaryota</taxon>
        <taxon>Fungi</taxon>
        <taxon>Dikarya</taxon>
        <taxon>Basidiomycota</taxon>
        <taxon>Agaricomycotina</taxon>
        <taxon>Agaricomycetes</taxon>
        <taxon>Agaricomycetidae</taxon>
        <taxon>Agaricales</taxon>
        <taxon>Marasmiineae</taxon>
        <taxon>Mycenaceae</taxon>
        <taxon>Mycena</taxon>
    </lineage>
</organism>
<protein>
    <submittedName>
        <fullName evidence="2">Uncharacterized protein</fullName>
    </submittedName>
</protein>
<gene>
    <name evidence="2" type="ORF">B0H15DRAFT_947401</name>
</gene>
<accession>A0AAD6U9T5</accession>
<feature type="compositionally biased region" description="Polar residues" evidence="1">
    <location>
        <begin position="238"/>
        <end position="253"/>
    </location>
</feature>
<evidence type="ECO:0000313" key="3">
    <source>
        <dbReference type="Proteomes" id="UP001222325"/>
    </source>
</evidence>
<feature type="region of interest" description="Disordered" evidence="1">
    <location>
        <begin position="51"/>
        <end position="84"/>
    </location>
</feature>
<evidence type="ECO:0000256" key="1">
    <source>
        <dbReference type="SAM" id="MobiDB-lite"/>
    </source>
</evidence>
<name>A0AAD6U9T5_9AGAR</name>
<evidence type="ECO:0000313" key="2">
    <source>
        <dbReference type="EMBL" id="KAJ7093263.1"/>
    </source>
</evidence>